<comment type="catalytic activity">
    <reaction evidence="5 6">
        <text>dTDP-beta-L-rhamnose + NADP(+) = dTDP-4-dehydro-beta-L-rhamnose + NADPH + H(+)</text>
        <dbReference type="Rhea" id="RHEA:21796"/>
        <dbReference type="ChEBI" id="CHEBI:15378"/>
        <dbReference type="ChEBI" id="CHEBI:57510"/>
        <dbReference type="ChEBI" id="CHEBI:57783"/>
        <dbReference type="ChEBI" id="CHEBI:58349"/>
        <dbReference type="ChEBI" id="CHEBI:62830"/>
        <dbReference type="EC" id="1.1.1.133"/>
    </reaction>
</comment>
<evidence type="ECO:0000256" key="4">
    <source>
        <dbReference type="ARBA" id="ARBA00017099"/>
    </source>
</evidence>
<comment type="caution">
    <text evidence="8">The sequence shown here is derived from an EMBL/GenBank/DDBJ whole genome shotgun (WGS) entry which is preliminary data.</text>
</comment>
<dbReference type="EC" id="1.1.1.133" evidence="3 6"/>
<dbReference type="InterPro" id="IPR029903">
    <property type="entry name" value="RmlD-like-bd"/>
</dbReference>
<dbReference type="Proteomes" id="UP001139333">
    <property type="component" value="Unassembled WGS sequence"/>
</dbReference>
<organism evidence="8 9">
    <name type="scientific">Shewanella gaetbuli</name>
    <dbReference type="NCBI Taxonomy" id="220752"/>
    <lineage>
        <taxon>Bacteria</taxon>
        <taxon>Pseudomonadati</taxon>
        <taxon>Pseudomonadota</taxon>
        <taxon>Gammaproteobacteria</taxon>
        <taxon>Alteromonadales</taxon>
        <taxon>Shewanellaceae</taxon>
        <taxon>Shewanella</taxon>
    </lineage>
</organism>
<dbReference type="GO" id="GO:0019305">
    <property type="term" value="P:dTDP-rhamnose biosynthetic process"/>
    <property type="evidence" value="ECO:0007669"/>
    <property type="project" value="TreeGrafter"/>
</dbReference>
<dbReference type="PANTHER" id="PTHR10491">
    <property type="entry name" value="DTDP-4-DEHYDRORHAMNOSE REDUCTASE"/>
    <property type="match status" value="1"/>
</dbReference>
<gene>
    <name evidence="8" type="primary">rfbD</name>
    <name evidence="8" type="ORF">L2672_02505</name>
</gene>
<dbReference type="EMBL" id="JAKIKP010000001">
    <property type="protein sequence ID" value="MCL1141574.1"/>
    <property type="molecule type" value="Genomic_DNA"/>
</dbReference>
<dbReference type="Gene3D" id="3.40.50.720">
    <property type="entry name" value="NAD(P)-binding Rossmann-like Domain"/>
    <property type="match status" value="1"/>
</dbReference>
<evidence type="ECO:0000259" key="7">
    <source>
        <dbReference type="Pfam" id="PF04321"/>
    </source>
</evidence>
<keyword evidence="9" id="KW-1185">Reference proteome</keyword>
<evidence type="ECO:0000256" key="1">
    <source>
        <dbReference type="ARBA" id="ARBA00004781"/>
    </source>
</evidence>
<dbReference type="SUPFAM" id="SSF51735">
    <property type="entry name" value="NAD(P)-binding Rossmann-fold domains"/>
    <property type="match status" value="1"/>
</dbReference>
<protein>
    <recommendedName>
        <fullName evidence="4 6">dTDP-4-dehydrorhamnose reductase</fullName>
        <ecNumber evidence="3 6">1.1.1.133</ecNumber>
    </recommendedName>
</protein>
<reference evidence="8" key="1">
    <citation type="submission" date="2022-01" db="EMBL/GenBank/DDBJ databases">
        <title>Whole genome-based taxonomy of the Shewanellaceae.</title>
        <authorList>
            <person name="Martin-Rodriguez A.J."/>
        </authorList>
    </citation>
    <scope>NUCLEOTIDE SEQUENCE</scope>
    <source>
        <strain evidence="8">DSM 16422</strain>
    </source>
</reference>
<dbReference type="GO" id="GO:0005829">
    <property type="term" value="C:cytosol"/>
    <property type="evidence" value="ECO:0007669"/>
    <property type="project" value="TreeGrafter"/>
</dbReference>
<dbReference type="Gene3D" id="3.90.25.10">
    <property type="entry name" value="UDP-galactose 4-epimerase, domain 1"/>
    <property type="match status" value="1"/>
</dbReference>
<keyword evidence="6 8" id="KW-0560">Oxidoreductase</keyword>
<comment type="function">
    <text evidence="6">Catalyzes the reduction of dTDP-6-deoxy-L-lyxo-4-hexulose to yield dTDP-L-rhamnose.</text>
</comment>
<comment type="pathway">
    <text evidence="1 6">Carbohydrate biosynthesis; dTDP-L-rhamnose biosynthesis.</text>
</comment>
<name>A0A9X2CKF8_9GAMM</name>
<keyword evidence="6" id="KW-0521">NADP</keyword>
<dbReference type="InterPro" id="IPR036291">
    <property type="entry name" value="NAD(P)-bd_dom_sf"/>
</dbReference>
<evidence type="ECO:0000256" key="3">
    <source>
        <dbReference type="ARBA" id="ARBA00012929"/>
    </source>
</evidence>
<comment type="similarity">
    <text evidence="2 6">Belongs to the dTDP-4-dehydrorhamnose reductase family.</text>
</comment>
<sequence length="301" mass="33694">MACFNQQFQTHSSFVNCEVLALNQQQLDITDCDAVERVIKQLQPDYVINTAAYTAVDEAEEHIDLAYAVNHQGAQNLAIACNNIGATLFHLSTDYVFSGNKLTEYVEDDIPAPVNVYGASKLAGENAVKQHNPKHIIVRTAWLFSEYGDNFVRTMLKLAGRENLDVVDDQMGKPTYAGDLGVAIFQMIIQLNSNTNAQQQSLIKQNNDLYGVYHFSGLHQVSWYQFAQCIFAKLAEVGSTSPSQLNLPKVQPIDSRHYQTKAVRPKNSRLNCDKIAKHFGILPNDWSLALTRVVTAIWTQK</sequence>
<dbReference type="CDD" id="cd05254">
    <property type="entry name" value="dTDP_HR_like_SDR_e"/>
    <property type="match status" value="1"/>
</dbReference>
<feature type="domain" description="RmlD-like substrate binding" evidence="7">
    <location>
        <begin position="15"/>
        <end position="296"/>
    </location>
</feature>
<dbReference type="GO" id="GO:0008831">
    <property type="term" value="F:dTDP-4-dehydrorhamnose reductase activity"/>
    <property type="evidence" value="ECO:0007669"/>
    <property type="project" value="UniProtKB-EC"/>
</dbReference>
<dbReference type="InterPro" id="IPR005913">
    <property type="entry name" value="dTDP_dehydrorham_reduct"/>
</dbReference>
<comment type="cofactor">
    <cofactor evidence="6">
        <name>Mg(2+)</name>
        <dbReference type="ChEBI" id="CHEBI:18420"/>
    </cofactor>
    <text evidence="6">Binds 1 Mg(2+) ion per monomer.</text>
</comment>
<proteinExistence type="inferred from homology"/>
<dbReference type="PANTHER" id="PTHR10491:SF4">
    <property type="entry name" value="METHIONINE ADENOSYLTRANSFERASE 2 SUBUNIT BETA"/>
    <property type="match status" value="1"/>
</dbReference>
<evidence type="ECO:0000256" key="2">
    <source>
        <dbReference type="ARBA" id="ARBA00010944"/>
    </source>
</evidence>
<dbReference type="NCBIfam" id="TIGR01214">
    <property type="entry name" value="rmlD"/>
    <property type="match status" value="1"/>
</dbReference>
<evidence type="ECO:0000256" key="6">
    <source>
        <dbReference type="RuleBase" id="RU364082"/>
    </source>
</evidence>
<evidence type="ECO:0000313" key="9">
    <source>
        <dbReference type="Proteomes" id="UP001139333"/>
    </source>
</evidence>
<evidence type="ECO:0000256" key="5">
    <source>
        <dbReference type="ARBA" id="ARBA00048200"/>
    </source>
</evidence>
<accession>A0A9X2CKF8</accession>
<dbReference type="AlphaFoldDB" id="A0A9X2CKF8"/>
<evidence type="ECO:0000313" key="8">
    <source>
        <dbReference type="EMBL" id="MCL1141574.1"/>
    </source>
</evidence>
<dbReference type="Pfam" id="PF04321">
    <property type="entry name" value="RmlD_sub_bind"/>
    <property type="match status" value="1"/>
</dbReference>